<keyword evidence="5" id="KW-1185">Reference proteome</keyword>
<reference evidence="3 5" key="1">
    <citation type="submission" date="2014-08" db="EMBL/GenBank/DDBJ databases">
        <title>Methylacidiphilum kamchatkense strain Kam1 draft genome sequence.</title>
        <authorList>
            <person name="Birkeland N.-K."/>
            <person name="Erikstad H.A."/>
        </authorList>
    </citation>
    <scope>NUCLEOTIDE SEQUENCE [LARGE SCALE GENOMIC DNA]</scope>
    <source>
        <strain evidence="3 5">Kam1</strain>
    </source>
</reference>
<dbReference type="PANTHER" id="PTHR42850:SF2">
    <property type="entry name" value="BLL5683 PROTEIN"/>
    <property type="match status" value="1"/>
</dbReference>
<dbReference type="KEGG" id="mkc:kam1_1919"/>
<dbReference type="SUPFAM" id="SSF56300">
    <property type="entry name" value="Metallo-dependent phosphatases"/>
    <property type="match status" value="1"/>
</dbReference>
<dbReference type="GO" id="GO:0005737">
    <property type="term" value="C:cytoplasm"/>
    <property type="evidence" value="ECO:0007669"/>
    <property type="project" value="TreeGrafter"/>
</dbReference>
<evidence type="ECO:0000259" key="2">
    <source>
        <dbReference type="Pfam" id="PF12850"/>
    </source>
</evidence>
<dbReference type="CDD" id="cd00838">
    <property type="entry name" value="MPP_superfamily"/>
    <property type="match status" value="1"/>
</dbReference>
<accession>A0A0C1UT51</accession>
<proteinExistence type="inferred from homology"/>
<evidence type="ECO:0000256" key="1">
    <source>
        <dbReference type="ARBA" id="ARBA00008950"/>
    </source>
</evidence>
<dbReference type="AlphaFoldDB" id="A0A0C1UT51"/>
<dbReference type="Pfam" id="PF12850">
    <property type="entry name" value="Metallophos_2"/>
    <property type="match status" value="1"/>
</dbReference>
<feature type="domain" description="Calcineurin-like phosphoesterase" evidence="2">
    <location>
        <begin position="1"/>
        <end position="209"/>
    </location>
</feature>
<evidence type="ECO:0000313" key="6">
    <source>
        <dbReference type="Proteomes" id="UP000315925"/>
    </source>
</evidence>
<organism evidence="4 6">
    <name type="scientific">Methylacidiphilum kamchatkense Kam1</name>
    <dbReference type="NCBI Taxonomy" id="1202785"/>
    <lineage>
        <taxon>Bacteria</taxon>
        <taxon>Pseudomonadati</taxon>
        <taxon>Verrucomicrobiota</taxon>
        <taxon>Methylacidiphilae</taxon>
        <taxon>Methylacidiphilales</taxon>
        <taxon>Methylacidiphilaceae</taxon>
        <taxon>Methylacidiphilum (ex Ratnadevi et al. 2023)</taxon>
    </lineage>
</organism>
<dbReference type="InterPro" id="IPR050126">
    <property type="entry name" value="Ap4A_hydrolase"/>
</dbReference>
<dbReference type="InterPro" id="IPR011152">
    <property type="entry name" value="Pesterase_MJ0912"/>
</dbReference>
<dbReference type="EMBL" id="CP037899">
    <property type="protein sequence ID" value="QDQ43130.1"/>
    <property type="molecule type" value="Genomic_DNA"/>
</dbReference>
<dbReference type="Proteomes" id="UP000315925">
    <property type="component" value="Chromosome"/>
</dbReference>
<dbReference type="Proteomes" id="UP000031594">
    <property type="component" value="Unassembled WGS sequence"/>
</dbReference>
<dbReference type="InterPro" id="IPR024654">
    <property type="entry name" value="Calcineurin-like_PHP_lpxH"/>
</dbReference>
<evidence type="ECO:0000313" key="5">
    <source>
        <dbReference type="Proteomes" id="UP000031594"/>
    </source>
</evidence>
<dbReference type="GO" id="GO:0016791">
    <property type="term" value="F:phosphatase activity"/>
    <property type="evidence" value="ECO:0007669"/>
    <property type="project" value="TreeGrafter"/>
</dbReference>
<evidence type="ECO:0000313" key="3">
    <source>
        <dbReference type="EMBL" id="KIE58983.1"/>
    </source>
</evidence>
<reference evidence="4" key="2">
    <citation type="journal article" date="2019" name="BMC Genomics">
        <title>Complete genome sequence analysis of the thermoacidophilic verrucomicrobial methanotroph 'Candidatus Methylacidiphilum kamchatkense' strain Kam1 and comparison with its closest relatives.</title>
        <authorList>
            <person name="Kruse T."/>
            <person name="Ratnadevi C.M."/>
            <person name="Erikstad H.A."/>
            <person name="Birkeland N.K."/>
        </authorList>
    </citation>
    <scope>NUCLEOTIDE SEQUENCE</scope>
    <source>
        <strain evidence="4">Kam1</strain>
    </source>
</reference>
<protein>
    <submittedName>
        <fullName evidence="3">Metallophosphoesterase</fullName>
    </submittedName>
    <submittedName>
        <fullName evidence="4">Putative phosphoesterase</fullName>
    </submittedName>
</protein>
<evidence type="ECO:0000313" key="4">
    <source>
        <dbReference type="EMBL" id="QDQ43130.1"/>
    </source>
</evidence>
<dbReference type="RefSeq" id="WP_039721059.1">
    <property type="nucleotide sequence ID" value="NZ_CP037899.1"/>
</dbReference>
<dbReference type="PANTHER" id="PTHR42850">
    <property type="entry name" value="METALLOPHOSPHOESTERASE"/>
    <property type="match status" value="1"/>
</dbReference>
<dbReference type="EMBL" id="JQNX01000002">
    <property type="protein sequence ID" value="KIE58983.1"/>
    <property type="molecule type" value="Genomic_DNA"/>
</dbReference>
<sequence length="245" mass="28042">MKIAFLSDIHGNLEALESVLEEIAKIKVDKMICLGDVVGYGAEPSRCLQKIREQAEIILMGNHDYYCSLPQIPEGIANQLNPIALEAIHFTRSILSKEEKQFLASLPLLWQNEELMAVHSNFLSPTSWQYVLSNEEAEENFRAAPFRIGFLGHTHIVALFVQNDHSVFQFRFKRLFLKENFRFLLNVGSVGQPRDGDPRAAFVVYETENYEASLYRVAYDIEKSALKIKNAKLPIQLAERLRWGI</sequence>
<dbReference type="InterPro" id="IPR029052">
    <property type="entry name" value="Metallo-depent_PP-like"/>
</dbReference>
<dbReference type="OrthoDB" id="9800565at2"/>
<comment type="similarity">
    <text evidence="1">Belongs to the metallophosphoesterase superfamily. YfcE family.</text>
</comment>
<gene>
    <name evidence="3" type="ORF">A946_02720</name>
    <name evidence="4" type="ORF">kam1_1919</name>
</gene>
<dbReference type="Gene3D" id="3.60.21.10">
    <property type="match status" value="1"/>
</dbReference>
<dbReference type="PIRSF" id="PIRSF000883">
    <property type="entry name" value="Pesterase_MJ0912"/>
    <property type="match status" value="1"/>
</dbReference>
<name>A0A0C1UT51_9BACT</name>
<reference evidence="6" key="3">
    <citation type="submission" date="2019-03" db="EMBL/GenBank/DDBJ databases">
        <title>Complete genome of Methylacidiphilum kamchatkense Kam1.</title>
        <authorList>
            <person name="Kruse T."/>
            <person name="Murarilal Ratnadevi C."/>
            <person name="Erikstad H.-A."/>
            <person name="Birkeland N.-K."/>
        </authorList>
    </citation>
    <scope>NUCLEOTIDE SEQUENCE [LARGE SCALE GENOMIC DNA]</scope>
    <source>
        <strain evidence="6">kam1</strain>
    </source>
</reference>
<dbReference type="STRING" id="1202785.A946_02720"/>